<evidence type="ECO:0000313" key="2">
    <source>
        <dbReference type="Proteomes" id="UP001143474"/>
    </source>
</evidence>
<dbReference type="Proteomes" id="UP001143474">
    <property type="component" value="Unassembled WGS sequence"/>
</dbReference>
<reference evidence="1" key="2">
    <citation type="submission" date="2023-01" db="EMBL/GenBank/DDBJ databases">
        <authorList>
            <person name="Sun Q."/>
            <person name="Evtushenko L."/>
        </authorList>
    </citation>
    <scope>NUCLEOTIDE SEQUENCE</scope>
    <source>
        <strain evidence="1">VKM Ac-2007</strain>
    </source>
</reference>
<organism evidence="1 2">
    <name type="scientific">Streptosporangium carneum</name>
    <dbReference type="NCBI Taxonomy" id="47481"/>
    <lineage>
        <taxon>Bacteria</taxon>
        <taxon>Bacillati</taxon>
        <taxon>Actinomycetota</taxon>
        <taxon>Actinomycetes</taxon>
        <taxon>Streptosporangiales</taxon>
        <taxon>Streptosporangiaceae</taxon>
        <taxon>Streptosporangium</taxon>
    </lineage>
</organism>
<name>A0A9W6I280_9ACTN</name>
<protein>
    <submittedName>
        <fullName evidence="1">Uncharacterized protein</fullName>
    </submittedName>
</protein>
<dbReference type="AlphaFoldDB" id="A0A9W6I280"/>
<sequence>MLVVSVLAVALSGCASEERSPAEQAVTRFYAAVHDRDGSRACSLLTPEAADGLSVGGQSCAKTVLELDLPGGQVREAAVWGDEAQVRLTRDTVFLHRFPRGWLVRGAGCRPRGDLPYRCEVRS</sequence>
<proteinExistence type="predicted"/>
<comment type="caution">
    <text evidence="1">The sequence shown here is derived from an EMBL/GenBank/DDBJ whole genome shotgun (WGS) entry which is preliminary data.</text>
</comment>
<reference evidence="1" key="1">
    <citation type="journal article" date="2014" name="Int. J. Syst. Evol. Microbiol.">
        <title>Complete genome sequence of Corynebacterium casei LMG S-19264T (=DSM 44701T), isolated from a smear-ripened cheese.</title>
        <authorList>
            <consortium name="US DOE Joint Genome Institute (JGI-PGF)"/>
            <person name="Walter F."/>
            <person name="Albersmeier A."/>
            <person name="Kalinowski J."/>
            <person name="Ruckert C."/>
        </authorList>
    </citation>
    <scope>NUCLEOTIDE SEQUENCE</scope>
    <source>
        <strain evidence="1">VKM Ac-2007</strain>
    </source>
</reference>
<gene>
    <name evidence="1" type="ORF">GCM10017600_37440</name>
</gene>
<keyword evidence="2" id="KW-1185">Reference proteome</keyword>
<evidence type="ECO:0000313" key="1">
    <source>
        <dbReference type="EMBL" id="GLK10338.1"/>
    </source>
</evidence>
<dbReference type="EMBL" id="BSEV01000007">
    <property type="protein sequence ID" value="GLK10338.1"/>
    <property type="molecule type" value="Genomic_DNA"/>
</dbReference>
<accession>A0A9W6I280</accession>